<organism evidence="2 3">
    <name type="scientific">Alsobacter ponti</name>
    <dbReference type="NCBI Taxonomy" id="2962936"/>
    <lineage>
        <taxon>Bacteria</taxon>
        <taxon>Pseudomonadati</taxon>
        <taxon>Pseudomonadota</taxon>
        <taxon>Alphaproteobacteria</taxon>
        <taxon>Hyphomicrobiales</taxon>
        <taxon>Alsobacteraceae</taxon>
        <taxon>Alsobacter</taxon>
    </lineage>
</organism>
<dbReference type="RefSeq" id="WP_254739223.1">
    <property type="nucleotide sequence ID" value="NZ_JANCLU010000003.1"/>
</dbReference>
<name>A0ABT1L9T4_9HYPH</name>
<protein>
    <recommendedName>
        <fullName evidence="4">Pilus assembly protein</fullName>
    </recommendedName>
</protein>
<reference evidence="2 3" key="1">
    <citation type="submission" date="2022-07" db="EMBL/GenBank/DDBJ databases">
        <authorList>
            <person name="Li W.-J."/>
            <person name="Deng Q.-Q."/>
        </authorList>
    </citation>
    <scope>NUCLEOTIDE SEQUENCE [LARGE SCALE GENOMIC DNA]</scope>
    <source>
        <strain evidence="2 3">SYSU M60028</strain>
    </source>
</reference>
<evidence type="ECO:0000313" key="2">
    <source>
        <dbReference type="EMBL" id="MCP8937856.1"/>
    </source>
</evidence>
<feature type="compositionally biased region" description="Low complexity" evidence="1">
    <location>
        <begin position="81"/>
        <end position="90"/>
    </location>
</feature>
<dbReference type="EMBL" id="JANCLU010000003">
    <property type="protein sequence ID" value="MCP8937856.1"/>
    <property type="molecule type" value="Genomic_DNA"/>
</dbReference>
<accession>A0ABT1L9T4</accession>
<dbReference type="PROSITE" id="PS51257">
    <property type="entry name" value="PROKAR_LIPOPROTEIN"/>
    <property type="match status" value="1"/>
</dbReference>
<evidence type="ECO:0008006" key="4">
    <source>
        <dbReference type="Google" id="ProtNLM"/>
    </source>
</evidence>
<evidence type="ECO:0000256" key="1">
    <source>
        <dbReference type="SAM" id="MobiDB-lite"/>
    </source>
</evidence>
<comment type="caution">
    <text evidence="2">The sequence shown here is derived from an EMBL/GenBank/DDBJ whole genome shotgun (WGS) entry which is preliminary data.</text>
</comment>
<dbReference type="Proteomes" id="UP001205890">
    <property type="component" value="Unassembled WGS sequence"/>
</dbReference>
<sequence>MKLRFGLVAICLALGGCNTYWERSDTISSTAGDAVAANMVMQMTDPWPPNSRNTNIPFDGERMQRAVERYRAGGSGGGASAPGVSTGPSQ</sequence>
<keyword evidence="3" id="KW-1185">Reference proteome</keyword>
<evidence type="ECO:0000313" key="3">
    <source>
        <dbReference type="Proteomes" id="UP001205890"/>
    </source>
</evidence>
<feature type="region of interest" description="Disordered" evidence="1">
    <location>
        <begin position="69"/>
        <end position="90"/>
    </location>
</feature>
<proteinExistence type="predicted"/>
<gene>
    <name evidence="2" type="ORF">NK718_04960</name>
</gene>